<comment type="subcellular location">
    <subcellularLocation>
        <location evidence="1 7">Nucleus</location>
    </subcellularLocation>
</comment>
<sequence length="356" mass="40402">MKKIFYLNFKLQTFSQPFNFCLWRSNSALVSFLRRKFQPSLHFSLKMDGAGQLENGRYKLDRYKGAHPPWNMMPQHHVKEQSNALVMNKKIMSILAERDAAIQERNIAISERKEALAARDEALQQRDKALAERDSALIERDNALAVLQCRESAKNFPFGSGIQRGRTCMHPSYHSSDTDETLNHEMHVTNALPVSTIPSAEGKSCPVKRTKVNRAVSSKSPRKIKKVAEDLNRQVDTEVRKCKSEWNSEHIGLSLINFDETKISVPVCSCTGVPRHCYKWGNGGWQSSCCTTSISSYPLPQMPNKRHARVGGRKMSGSVFTKLLSRLAAEGYDVSKPLDLKTYWARHGTNRYITIK</sequence>
<dbReference type="STRING" id="3635.A0A1U8KTQ0"/>
<organism evidence="9 10">
    <name type="scientific">Gossypium hirsutum</name>
    <name type="common">Upland cotton</name>
    <name type="synonym">Gossypium mexicanum</name>
    <dbReference type="NCBI Taxonomy" id="3635"/>
    <lineage>
        <taxon>Eukaryota</taxon>
        <taxon>Viridiplantae</taxon>
        <taxon>Streptophyta</taxon>
        <taxon>Embryophyta</taxon>
        <taxon>Tracheophyta</taxon>
        <taxon>Spermatophyta</taxon>
        <taxon>Magnoliopsida</taxon>
        <taxon>eudicotyledons</taxon>
        <taxon>Gunneridae</taxon>
        <taxon>Pentapetalae</taxon>
        <taxon>rosids</taxon>
        <taxon>malvids</taxon>
        <taxon>Malvales</taxon>
        <taxon>Malvaceae</taxon>
        <taxon>Malvoideae</taxon>
        <taxon>Gossypium</taxon>
    </lineage>
</organism>
<keyword evidence="6 7" id="KW-0539">Nucleus</keyword>
<dbReference type="GeneID" id="107920577"/>
<dbReference type="OrthoDB" id="1883964at2759"/>
<dbReference type="GO" id="GO:0003700">
    <property type="term" value="F:DNA-binding transcription factor activity"/>
    <property type="evidence" value="ECO:0000318"/>
    <property type="project" value="GO_Central"/>
</dbReference>
<dbReference type="Proteomes" id="UP000818029">
    <property type="component" value="Chromosome D13"/>
</dbReference>
<dbReference type="GO" id="GO:0009723">
    <property type="term" value="P:response to ethylene"/>
    <property type="evidence" value="ECO:0000318"/>
    <property type="project" value="GO_Central"/>
</dbReference>
<comment type="function">
    <text evidence="7">Transcriptional regulator that specifically binds to GA-rich elements (GAGA-repeats) present in regulatory sequences of genes involved in developmental processes.</text>
</comment>
<dbReference type="SMART" id="SM01226">
    <property type="entry name" value="GAGA_bind"/>
    <property type="match status" value="1"/>
</dbReference>
<keyword evidence="3 7" id="KW-0805">Transcription regulation</keyword>
<comment type="similarity">
    <text evidence="2 7">Belongs to the BBR/BPC family.</text>
</comment>
<reference evidence="10" key="2">
    <citation type="submission" date="2025-08" db="UniProtKB">
        <authorList>
            <consortium name="RefSeq"/>
        </authorList>
    </citation>
    <scope>IDENTIFICATION</scope>
</reference>
<dbReference type="Pfam" id="PF06217">
    <property type="entry name" value="GAGA_bind"/>
    <property type="match status" value="1"/>
</dbReference>
<evidence type="ECO:0000256" key="6">
    <source>
        <dbReference type="ARBA" id="ARBA00023242"/>
    </source>
</evidence>
<dbReference type="RefSeq" id="XP_016705835.1">
    <property type="nucleotide sequence ID" value="XM_016850346.2"/>
</dbReference>
<accession>A0A1U8KTQ0</accession>
<dbReference type="GO" id="GO:0043565">
    <property type="term" value="F:sequence-specific DNA binding"/>
    <property type="evidence" value="ECO:0000318"/>
    <property type="project" value="GO_Central"/>
</dbReference>
<evidence type="ECO:0000256" key="4">
    <source>
        <dbReference type="ARBA" id="ARBA00023125"/>
    </source>
</evidence>
<evidence type="ECO:0000256" key="2">
    <source>
        <dbReference type="ARBA" id="ARBA00007911"/>
    </source>
</evidence>
<dbReference type="PaxDb" id="3635-A0A1U8KTQ0"/>
<evidence type="ECO:0000313" key="10">
    <source>
        <dbReference type="RefSeq" id="XP_016705835.1"/>
    </source>
</evidence>
<dbReference type="PANTHER" id="PTHR31421:SF3">
    <property type="entry name" value="PROTEIN BASIC PENTACYSTEINE4"/>
    <property type="match status" value="1"/>
</dbReference>
<name>A0A1U8KTQ0_GOSHI</name>
<dbReference type="GO" id="GO:0005634">
    <property type="term" value="C:nucleus"/>
    <property type="evidence" value="ECO:0000318"/>
    <property type="project" value="GO_Central"/>
</dbReference>
<evidence type="ECO:0000256" key="7">
    <source>
        <dbReference type="RuleBase" id="RU367160"/>
    </source>
</evidence>
<evidence type="ECO:0000313" key="9">
    <source>
        <dbReference type="Proteomes" id="UP000818029"/>
    </source>
</evidence>
<reference evidence="9" key="1">
    <citation type="journal article" date="2020" name="Nat. Genet.">
        <title>Genomic diversifications of five Gossypium allopolyploid species and their impact on cotton improvement.</title>
        <authorList>
            <person name="Chen Z.J."/>
            <person name="Sreedasyam A."/>
            <person name="Ando A."/>
            <person name="Song Q."/>
            <person name="De Santiago L.M."/>
            <person name="Hulse-Kemp A.M."/>
            <person name="Ding M."/>
            <person name="Ye W."/>
            <person name="Kirkbride R.C."/>
            <person name="Jenkins J."/>
            <person name="Plott C."/>
            <person name="Lovell J."/>
            <person name="Lin Y.M."/>
            <person name="Vaughn R."/>
            <person name="Liu B."/>
            <person name="Simpson S."/>
            <person name="Scheffler B.E."/>
            <person name="Wen L."/>
            <person name="Saski C.A."/>
            <person name="Grover C.E."/>
            <person name="Hu G."/>
            <person name="Conover J.L."/>
            <person name="Carlson J.W."/>
            <person name="Shu S."/>
            <person name="Boston L.B."/>
            <person name="Williams M."/>
            <person name="Peterson D.G."/>
            <person name="McGee K."/>
            <person name="Jones D.C."/>
            <person name="Wendel J.F."/>
            <person name="Stelly D.M."/>
            <person name="Grimwood J."/>
            <person name="Schmutz J."/>
        </authorList>
    </citation>
    <scope>NUCLEOTIDE SEQUENCE [LARGE SCALE GENOMIC DNA]</scope>
    <source>
        <strain evidence="9">cv. TM-1</strain>
    </source>
</reference>
<proteinExistence type="inferred from homology"/>
<evidence type="ECO:0000256" key="1">
    <source>
        <dbReference type="ARBA" id="ARBA00004123"/>
    </source>
</evidence>
<dbReference type="InterPro" id="IPR010409">
    <property type="entry name" value="GAGA-bd_tscrpt_act"/>
</dbReference>
<evidence type="ECO:0000256" key="5">
    <source>
        <dbReference type="ARBA" id="ARBA00023163"/>
    </source>
</evidence>
<dbReference type="PANTHER" id="PTHR31421">
    <property type="entry name" value="PROTEIN BASIC PENTACYSTEINE3"/>
    <property type="match status" value="1"/>
</dbReference>
<feature type="coiled-coil region" evidence="8">
    <location>
        <begin position="112"/>
        <end position="139"/>
    </location>
</feature>
<evidence type="ECO:0000256" key="8">
    <source>
        <dbReference type="SAM" id="Coils"/>
    </source>
</evidence>
<keyword evidence="4 7" id="KW-0238">DNA-binding</keyword>
<evidence type="ECO:0000256" key="3">
    <source>
        <dbReference type="ARBA" id="ARBA00023015"/>
    </source>
</evidence>
<keyword evidence="8" id="KW-0175">Coiled coil</keyword>
<keyword evidence="5 7" id="KW-0804">Transcription</keyword>
<protein>
    <recommendedName>
        <fullName evidence="7">GAGA-binding transcriptional activator</fullName>
    </recommendedName>
</protein>
<gene>
    <name evidence="10" type="primary">LOC107920577</name>
</gene>
<dbReference type="KEGG" id="ghi:107920577"/>
<keyword evidence="9" id="KW-1185">Reference proteome</keyword>
<dbReference type="AlphaFoldDB" id="A0A1U8KTQ0"/>